<keyword evidence="3" id="KW-1185">Reference proteome</keyword>
<organism evidence="2 3">
    <name type="scientific">Deinococcus sedimenti</name>
    <dbReference type="NCBI Taxonomy" id="1867090"/>
    <lineage>
        <taxon>Bacteria</taxon>
        <taxon>Thermotogati</taxon>
        <taxon>Deinococcota</taxon>
        <taxon>Deinococci</taxon>
        <taxon>Deinococcales</taxon>
        <taxon>Deinococcaceae</taxon>
        <taxon>Deinococcus</taxon>
    </lineage>
</organism>
<name>A0ABQ2S6Y7_9DEIO</name>
<protein>
    <recommendedName>
        <fullName evidence="4">Metal-independent alpha-mannosidase</fullName>
    </recommendedName>
</protein>
<feature type="region of interest" description="Disordered" evidence="1">
    <location>
        <begin position="1"/>
        <end position="22"/>
    </location>
</feature>
<sequence length="450" mass="49603">MTHTVTAPPVHQDPMPAPRQPLTAPQSELMAQVQARLSSRADLAALFSRCYPNTWQTTLHDLPGGRVFVQTGDIPAMWLRDSAAQMSPYLPLCASDPVVRAAVDGVIRQHAHLLGVDPYANAFNREPGHEYHFDRPAPGPWVWERKFELDSLCFPLWLAWRAWQVTGEVPLDLRPMLRTVLDVMHAEQDHDARSAYTFERPAEYCVLPSDTLPRGGRGAAHRPTGMVWTGFRPSDDACTYPYLVPANAFAVTALEGAAHLMRAVYGDEALAGRCEATAGQIRQGIETHGTAEHPTFGRVYAYETDGLGNHVFMDDANVPSLLSLPYLGYCAPTDPTYLNTRRLILSGENPHYHAGARAAGIGSPHTPGRRVWPIALCMQALTADPLTPDGRAEIRALLDTLAATTAGTDLMHESFHPDDPAEFSRPWFAWANSLLAETIRTHLDVLTERA</sequence>
<dbReference type="SMART" id="SM01149">
    <property type="entry name" value="DUF1237"/>
    <property type="match status" value="1"/>
</dbReference>
<evidence type="ECO:0008006" key="4">
    <source>
        <dbReference type="Google" id="ProtNLM"/>
    </source>
</evidence>
<dbReference type="PANTHER" id="PTHR31047:SF0">
    <property type="entry name" value="MEIOTICALLY UP-REGULATED GENE 157 PROTEIN"/>
    <property type="match status" value="1"/>
</dbReference>
<evidence type="ECO:0000256" key="1">
    <source>
        <dbReference type="SAM" id="MobiDB-lite"/>
    </source>
</evidence>
<dbReference type="Pfam" id="PF06824">
    <property type="entry name" value="Glyco_hydro_125"/>
    <property type="match status" value="1"/>
</dbReference>
<dbReference type="PANTHER" id="PTHR31047">
    <property type="entry name" value="MEIOTICALLY UP-REGULATED GENE 157 PROTEIN"/>
    <property type="match status" value="1"/>
</dbReference>
<proteinExistence type="predicted"/>
<dbReference type="PIRSF" id="PIRSF028846">
    <property type="entry name" value="UCP028846"/>
    <property type="match status" value="1"/>
</dbReference>
<dbReference type="SUPFAM" id="SSF48208">
    <property type="entry name" value="Six-hairpin glycosidases"/>
    <property type="match status" value="1"/>
</dbReference>
<accession>A0ABQ2S6Y7</accession>
<dbReference type="InterPro" id="IPR012341">
    <property type="entry name" value="6hp_glycosidase-like_sf"/>
</dbReference>
<comment type="caution">
    <text evidence="2">The sequence shown here is derived from an EMBL/GenBank/DDBJ whole genome shotgun (WGS) entry which is preliminary data.</text>
</comment>
<evidence type="ECO:0000313" key="2">
    <source>
        <dbReference type="EMBL" id="GGS03793.1"/>
    </source>
</evidence>
<dbReference type="Proteomes" id="UP000644548">
    <property type="component" value="Unassembled WGS sequence"/>
</dbReference>
<dbReference type="RefSeq" id="WP_229784047.1">
    <property type="nucleotide sequence ID" value="NZ_BMQN01000012.1"/>
</dbReference>
<reference evidence="3" key="1">
    <citation type="journal article" date="2019" name="Int. J. Syst. Evol. Microbiol.">
        <title>The Global Catalogue of Microorganisms (GCM) 10K type strain sequencing project: providing services to taxonomists for standard genome sequencing and annotation.</title>
        <authorList>
            <consortium name="The Broad Institute Genomics Platform"/>
            <consortium name="The Broad Institute Genome Sequencing Center for Infectious Disease"/>
            <person name="Wu L."/>
            <person name="Ma J."/>
        </authorList>
    </citation>
    <scope>NUCLEOTIDE SEQUENCE [LARGE SCALE GENOMIC DNA]</scope>
    <source>
        <strain evidence="3">JCM 31405</strain>
    </source>
</reference>
<dbReference type="Gene3D" id="1.50.10.10">
    <property type="match status" value="1"/>
</dbReference>
<dbReference type="EMBL" id="BMQN01000012">
    <property type="protein sequence ID" value="GGS03793.1"/>
    <property type="molecule type" value="Genomic_DNA"/>
</dbReference>
<dbReference type="InterPro" id="IPR008928">
    <property type="entry name" value="6-hairpin_glycosidase_sf"/>
</dbReference>
<gene>
    <name evidence="2" type="ORF">GCM10008960_32910</name>
</gene>
<dbReference type="InterPro" id="IPR008313">
    <property type="entry name" value="GH125"/>
</dbReference>
<evidence type="ECO:0000313" key="3">
    <source>
        <dbReference type="Proteomes" id="UP000644548"/>
    </source>
</evidence>